<dbReference type="PRINTS" id="PR00032">
    <property type="entry name" value="HTHARAC"/>
</dbReference>
<dbReference type="PIRSF" id="PIRSF000408">
    <property type="entry name" value="Alkyltransferas_AdaA"/>
    <property type="match status" value="1"/>
</dbReference>
<evidence type="ECO:0000256" key="2">
    <source>
        <dbReference type="ARBA" id="ARBA00022603"/>
    </source>
</evidence>
<dbReference type="EMBL" id="FRAC01000017">
    <property type="protein sequence ID" value="SHK79809.1"/>
    <property type="molecule type" value="Genomic_DNA"/>
</dbReference>
<dbReference type="GO" id="GO:0043565">
    <property type="term" value="F:sequence-specific DNA binding"/>
    <property type="evidence" value="ECO:0007669"/>
    <property type="project" value="InterPro"/>
</dbReference>
<evidence type="ECO:0000256" key="11">
    <source>
        <dbReference type="ARBA" id="ARBA00023204"/>
    </source>
</evidence>
<dbReference type="GO" id="GO:0008168">
    <property type="term" value="F:methyltransferase activity"/>
    <property type="evidence" value="ECO:0007669"/>
    <property type="project" value="UniProtKB-KW"/>
</dbReference>
<evidence type="ECO:0000256" key="7">
    <source>
        <dbReference type="ARBA" id="ARBA00023015"/>
    </source>
</evidence>
<evidence type="ECO:0000256" key="9">
    <source>
        <dbReference type="ARBA" id="ARBA00023159"/>
    </source>
</evidence>
<evidence type="ECO:0000256" key="8">
    <source>
        <dbReference type="ARBA" id="ARBA00023125"/>
    </source>
</evidence>
<name>A0A1M6VED3_9FIRM</name>
<dbReference type="FunFam" id="3.40.10.10:FF:000001">
    <property type="entry name" value="DNA-3-methyladenine glycosylase 2"/>
    <property type="match status" value="1"/>
</dbReference>
<dbReference type="Proteomes" id="UP000184386">
    <property type="component" value="Unassembled WGS sequence"/>
</dbReference>
<dbReference type="GO" id="GO:0008270">
    <property type="term" value="F:zinc ion binding"/>
    <property type="evidence" value="ECO:0007669"/>
    <property type="project" value="InterPro"/>
</dbReference>
<dbReference type="PANTHER" id="PTHR43280:SF2">
    <property type="entry name" value="HTH-TYPE TRANSCRIPTIONAL REGULATOR EXSA"/>
    <property type="match status" value="1"/>
</dbReference>
<dbReference type="InterPro" id="IPR020449">
    <property type="entry name" value="Tscrpt_reg_AraC-type_HTH"/>
</dbReference>
<keyword evidence="7" id="KW-0805">Transcription regulation</keyword>
<keyword evidence="4" id="KW-0479">Metal-binding</keyword>
<dbReference type="Pfam" id="PF02805">
    <property type="entry name" value="Ada_Zn_binding"/>
    <property type="match status" value="1"/>
</dbReference>
<evidence type="ECO:0000256" key="4">
    <source>
        <dbReference type="ARBA" id="ARBA00022723"/>
    </source>
</evidence>
<dbReference type="RefSeq" id="WP_242962536.1">
    <property type="nucleotide sequence ID" value="NZ_FRAC01000017.1"/>
</dbReference>
<dbReference type="InterPro" id="IPR035451">
    <property type="entry name" value="Ada-like_dom_sf"/>
</dbReference>
<dbReference type="Gene3D" id="1.10.10.60">
    <property type="entry name" value="Homeodomain-like"/>
    <property type="match status" value="2"/>
</dbReference>
<keyword evidence="3 13" id="KW-0808">Transferase</keyword>
<dbReference type="GO" id="GO:0003700">
    <property type="term" value="F:DNA-binding transcription factor activity"/>
    <property type="evidence" value="ECO:0007669"/>
    <property type="project" value="InterPro"/>
</dbReference>
<evidence type="ECO:0000256" key="5">
    <source>
        <dbReference type="ARBA" id="ARBA00022763"/>
    </source>
</evidence>
<dbReference type="InterPro" id="IPR016220">
    <property type="entry name" value="Me-P-triester_DNA_alkyl-Trfase"/>
</dbReference>
<keyword evidence="14" id="KW-1185">Reference proteome</keyword>
<dbReference type="SUPFAM" id="SSF57884">
    <property type="entry name" value="Ada DNA repair protein, N-terminal domain (N-Ada 10)"/>
    <property type="match status" value="1"/>
</dbReference>
<dbReference type="InterPro" id="IPR018062">
    <property type="entry name" value="HTH_AraC-typ_CS"/>
</dbReference>
<dbReference type="SMART" id="SM00342">
    <property type="entry name" value="HTH_ARAC"/>
    <property type="match status" value="1"/>
</dbReference>
<dbReference type="Gene3D" id="3.40.10.10">
    <property type="entry name" value="DNA Methylphosphotriester Repair Domain"/>
    <property type="match status" value="1"/>
</dbReference>
<feature type="domain" description="HTH araC/xylS-type" evidence="12">
    <location>
        <begin position="91"/>
        <end position="189"/>
    </location>
</feature>
<dbReference type="AlphaFoldDB" id="A0A1M6VED3"/>
<keyword evidence="11" id="KW-0234">DNA repair</keyword>
<accession>A0A1M6VED3</accession>
<evidence type="ECO:0000256" key="10">
    <source>
        <dbReference type="ARBA" id="ARBA00023163"/>
    </source>
</evidence>
<protein>
    <submittedName>
        <fullName evidence="13">AraC family transcriptional regulator, regulatory protein of adaptative response / methylphosphotriester-DNA alkyltransferase methyltransferase</fullName>
    </submittedName>
</protein>
<dbReference type="PANTHER" id="PTHR43280">
    <property type="entry name" value="ARAC-FAMILY TRANSCRIPTIONAL REGULATOR"/>
    <property type="match status" value="1"/>
</dbReference>
<dbReference type="SUPFAM" id="SSF46689">
    <property type="entry name" value="Homeodomain-like"/>
    <property type="match status" value="1"/>
</dbReference>
<evidence type="ECO:0000256" key="1">
    <source>
        <dbReference type="ARBA" id="ARBA00001947"/>
    </source>
</evidence>
<evidence type="ECO:0000313" key="14">
    <source>
        <dbReference type="Proteomes" id="UP000184386"/>
    </source>
</evidence>
<evidence type="ECO:0000256" key="3">
    <source>
        <dbReference type="ARBA" id="ARBA00022679"/>
    </source>
</evidence>
<dbReference type="PROSITE" id="PS01124">
    <property type="entry name" value="HTH_ARAC_FAMILY_2"/>
    <property type="match status" value="1"/>
</dbReference>
<evidence type="ECO:0000256" key="6">
    <source>
        <dbReference type="ARBA" id="ARBA00022833"/>
    </source>
</evidence>
<keyword evidence="10" id="KW-0804">Transcription</keyword>
<keyword evidence="8" id="KW-0238">DNA-binding</keyword>
<gene>
    <name evidence="13" type="ORF">SAMN02745136_03385</name>
</gene>
<keyword evidence="5" id="KW-0227">DNA damage</keyword>
<dbReference type="STRING" id="1121322.SAMN02745136_03385"/>
<dbReference type="Pfam" id="PF12833">
    <property type="entry name" value="HTH_18"/>
    <property type="match status" value="1"/>
</dbReference>
<comment type="cofactor">
    <cofactor evidence="1">
        <name>Zn(2+)</name>
        <dbReference type="ChEBI" id="CHEBI:29105"/>
    </cofactor>
</comment>
<dbReference type="InterPro" id="IPR018060">
    <property type="entry name" value="HTH_AraC"/>
</dbReference>
<dbReference type="InterPro" id="IPR004026">
    <property type="entry name" value="Ada_DNA_repair_Zn-bd"/>
</dbReference>
<keyword evidence="9" id="KW-0010">Activator</keyword>
<dbReference type="PROSITE" id="PS00041">
    <property type="entry name" value="HTH_ARAC_FAMILY_1"/>
    <property type="match status" value="1"/>
</dbReference>
<dbReference type="GO" id="GO:0032259">
    <property type="term" value="P:methylation"/>
    <property type="evidence" value="ECO:0007669"/>
    <property type="project" value="UniProtKB-KW"/>
</dbReference>
<dbReference type="InterPro" id="IPR009057">
    <property type="entry name" value="Homeodomain-like_sf"/>
</dbReference>
<keyword evidence="2 13" id="KW-0489">Methyltransferase</keyword>
<evidence type="ECO:0000259" key="12">
    <source>
        <dbReference type="PROSITE" id="PS01124"/>
    </source>
</evidence>
<sequence>MIPKDIAADKMTPEEMWKAVSENDASYDGLFFYAVRSTGIYCRPSCKSKVPKRENVCFFDTAEGARTAGFRPCKRCRSDLAEYQPIREIADKAKQLLDDSFRRSCEWNRELRQLGVSKRRMAEIFKEEYGVTLSEYVGSLRLKEAKRLLSDTGEEIIDIAYSTGFGGVSSFYRFFKNETGLSPAAYRKEHCV</sequence>
<evidence type="ECO:0000313" key="13">
    <source>
        <dbReference type="EMBL" id="SHK79809.1"/>
    </source>
</evidence>
<keyword evidence="6" id="KW-0862">Zinc</keyword>
<reference evidence="13 14" key="1">
    <citation type="submission" date="2016-11" db="EMBL/GenBank/DDBJ databases">
        <authorList>
            <person name="Jaros S."/>
            <person name="Januszkiewicz K."/>
            <person name="Wedrychowicz H."/>
        </authorList>
    </citation>
    <scope>NUCLEOTIDE SEQUENCE [LARGE SCALE GENOMIC DNA]</scope>
    <source>
        <strain evidence="13 14">DSM 15929</strain>
    </source>
</reference>
<dbReference type="GO" id="GO:0006307">
    <property type="term" value="P:DNA alkylation repair"/>
    <property type="evidence" value="ECO:0007669"/>
    <property type="project" value="UniProtKB-ARBA"/>
</dbReference>
<organism evidence="13 14">
    <name type="scientific">Anaerocolumna jejuensis DSM 15929</name>
    <dbReference type="NCBI Taxonomy" id="1121322"/>
    <lineage>
        <taxon>Bacteria</taxon>
        <taxon>Bacillati</taxon>
        <taxon>Bacillota</taxon>
        <taxon>Clostridia</taxon>
        <taxon>Lachnospirales</taxon>
        <taxon>Lachnospiraceae</taxon>
        <taxon>Anaerocolumna</taxon>
    </lineage>
</organism>
<proteinExistence type="predicted"/>